<evidence type="ECO:0000256" key="4">
    <source>
        <dbReference type="ARBA" id="ARBA00022670"/>
    </source>
</evidence>
<evidence type="ECO:0000256" key="2">
    <source>
        <dbReference type="ARBA" id="ARBA00004141"/>
    </source>
</evidence>
<dbReference type="InterPro" id="IPR008915">
    <property type="entry name" value="Peptidase_M50"/>
</dbReference>
<keyword evidence="5 11" id="KW-0812">Transmembrane</keyword>
<evidence type="ECO:0000256" key="10">
    <source>
        <dbReference type="ARBA" id="ARBA00023136"/>
    </source>
</evidence>
<dbReference type="Proteomes" id="UP000546126">
    <property type="component" value="Unassembled WGS sequence"/>
</dbReference>
<proteinExistence type="inferred from homology"/>
<evidence type="ECO:0000256" key="5">
    <source>
        <dbReference type="ARBA" id="ARBA00022692"/>
    </source>
</evidence>
<gene>
    <name evidence="13" type="ORF">HT134_21425</name>
</gene>
<dbReference type="GO" id="GO:0016020">
    <property type="term" value="C:membrane"/>
    <property type="evidence" value="ECO:0007669"/>
    <property type="project" value="UniProtKB-SubCell"/>
</dbReference>
<dbReference type="SMART" id="SM00228">
    <property type="entry name" value="PDZ"/>
    <property type="match status" value="1"/>
</dbReference>
<dbReference type="InterPro" id="IPR036034">
    <property type="entry name" value="PDZ_sf"/>
</dbReference>
<evidence type="ECO:0000256" key="3">
    <source>
        <dbReference type="ARBA" id="ARBA00007931"/>
    </source>
</evidence>
<keyword evidence="7" id="KW-0862">Zinc</keyword>
<name>A0A7Y6IRC0_9ACTN</name>
<comment type="cofactor">
    <cofactor evidence="1">
        <name>Zn(2+)</name>
        <dbReference type="ChEBI" id="CHEBI:29105"/>
    </cofactor>
</comment>
<evidence type="ECO:0000313" key="13">
    <source>
        <dbReference type="EMBL" id="NUW42681.1"/>
    </source>
</evidence>
<comment type="subcellular location">
    <subcellularLocation>
        <location evidence="2">Membrane</location>
        <topology evidence="2">Multi-pass membrane protein</topology>
    </subcellularLocation>
</comment>
<dbReference type="EMBL" id="JABWGO010000004">
    <property type="protein sequence ID" value="NUW42681.1"/>
    <property type="molecule type" value="Genomic_DNA"/>
</dbReference>
<sequence length="434" mass="46821">MNWLFVAGIAVFFIGLMASIALHEIGHLVPAKIFGVRVPQYMVGFGTTAWSIRRGETEYGIKWIPLGGYIRMIGMLPPRPGDAPGKLRGTSTGPFQGLIETAREASMEEVRPGDEDRVFYRKKWWQKVIIMSGGPAMNFVLSFILFSILLVGVGLPTLAPIVSPRTHTCVIPAGENRADCRPTDQPTPAAKAGLKPGDRIVSFDGQKIATWDDATRLIRGHGAGAVQLGIVRDGKPMTLPVTLIAQDRPSLTDPNKIDKGVGFLGVLPDQVMEKQSFGMVVGYMGELTGRVAGSLLNLPQKMVGVWHAAFSGQERDPEGPVGVVGAGRLGGEILSSDMTTEMKIYNVLNLLAGFNLAIGMFNLIPLLPLDGGHIAGGLWEGLKRAFARITRRPEPAYVDIAKVLPLTYTLALVMIVMAGLLVYADLFNPLKLTG</sequence>
<keyword evidence="9 13" id="KW-0482">Metalloprotease</keyword>
<feature type="domain" description="PDZ" evidence="12">
    <location>
        <begin position="151"/>
        <end position="234"/>
    </location>
</feature>
<evidence type="ECO:0000313" key="14">
    <source>
        <dbReference type="Proteomes" id="UP000546126"/>
    </source>
</evidence>
<feature type="transmembrane region" description="Helical" evidence="11">
    <location>
        <begin position="403"/>
        <end position="424"/>
    </location>
</feature>
<dbReference type="CDD" id="cd06163">
    <property type="entry name" value="S2P-M50_PDZ_RseP-like"/>
    <property type="match status" value="1"/>
</dbReference>
<dbReference type="AlphaFoldDB" id="A0A7Y6IRC0"/>
<dbReference type="PANTHER" id="PTHR42837:SF2">
    <property type="entry name" value="MEMBRANE METALLOPROTEASE ARASP2, CHLOROPLASTIC-RELATED"/>
    <property type="match status" value="1"/>
</dbReference>
<reference evidence="13 14" key="1">
    <citation type="submission" date="2020-06" db="EMBL/GenBank/DDBJ databases">
        <authorList>
            <person name="Chanama M."/>
        </authorList>
    </citation>
    <scope>NUCLEOTIDE SEQUENCE [LARGE SCALE GENOMIC DNA]</scope>
    <source>
        <strain evidence="13 14">TBRC6557</strain>
    </source>
</reference>
<dbReference type="InterPro" id="IPR004387">
    <property type="entry name" value="Pept_M50_Zn"/>
</dbReference>
<protein>
    <submittedName>
        <fullName evidence="13">RIP metalloprotease</fullName>
    </submittedName>
</protein>
<comment type="caution">
    <text evidence="13">The sequence shown here is derived from an EMBL/GenBank/DDBJ whole genome shotgun (WGS) entry which is preliminary data.</text>
</comment>
<keyword evidence="6" id="KW-0378">Hydrolase</keyword>
<feature type="transmembrane region" description="Helical" evidence="11">
    <location>
        <begin position="136"/>
        <end position="155"/>
    </location>
</feature>
<accession>A0A7Y6IRC0</accession>
<evidence type="ECO:0000256" key="7">
    <source>
        <dbReference type="ARBA" id="ARBA00022833"/>
    </source>
</evidence>
<dbReference type="GO" id="GO:0004222">
    <property type="term" value="F:metalloendopeptidase activity"/>
    <property type="evidence" value="ECO:0007669"/>
    <property type="project" value="InterPro"/>
</dbReference>
<evidence type="ECO:0000256" key="8">
    <source>
        <dbReference type="ARBA" id="ARBA00022989"/>
    </source>
</evidence>
<keyword evidence="14" id="KW-1185">Reference proteome</keyword>
<keyword evidence="4 13" id="KW-0645">Protease</keyword>
<dbReference type="SUPFAM" id="SSF50156">
    <property type="entry name" value="PDZ domain-like"/>
    <property type="match status" value="1"/>
</dbReference>
<evidence type="ECO:0000256" key="9">
    <source>
        <dbReference type="ARBA" id="ARBA00023049"/>
    </source>
</evidence>
<dbReference type="RefSeq" id="WP_175602176.1">
    <property type="nucleotide sequence ID" value="NZ_JABWGO010000004.1"/>
</dbReference>
<dbReference type="CDD" id="cd23081">
    <property type="entry name" value="cpPDZ_EcRseP-like"/>
    <property type="match status" value="1"/>
</dbReference>
<keyword evidence="8 11" id="KW-1133">Transmembrane helix</keyword>
<dbReference type="InterPro" id="IPR041489">
    <property type="entry name" value="PDZ_6"/>
</dbReference>
<evidence type="ECO:0000259" key="12">
    <source>
        <dbReference type="SMART" id="SM00228"/>
    </source>
</evidence>
<organism evidence="13 14">
    <name type="scientific">Nonomuraea rhodomycinica</name>
    <dbReference type="NCBI Taxonomy" id="1712872"/>
    <lineage>
        <taxon>Bacteria</taxon>
        <taxon>Bacillati</taxon>
        <taxon>Actinomycetota</taxon>
        <taxon>Actinomycetes</taxon>
        <taxon>Streptosporangiales</taxon>
        <taxon>Streptosporangiaceae</taxon>
        <taxon>Nonomuraea</taxon>
    </lineage>
</organism>
<dbReference type="Pfam" id="PF02163">
    <property type="entry name" value="Peptidase_M50"/>
    <property type="match status" value="1"/>
</dbReference>
<dbReference type="GO" id="GO:0006508">
    <property type="term" value="P:proteolysis"/>
    <property type="evidence" value="ECO:0007669"/>
    <property type="project" value="UniProtKB-KW"/>
</dbReference>
<evidence type="ECO:0000256" key="1">
    <source>
        <dbReference type="ARBA" id="ARBA00001947"/>
    </source>
</evidence>
<dbReference type="Gene3D" id="2.30.42.10">
    <property type="match status" value="1"/>
</dbReference>
<evidence type="ECO:0000256" key="6">
    <source>
        <dbReference type="ARBA" id="ARBA00022801"/>
    </source>
</evidence>
<feature type="transmembrane region" description="Helical" evidence="11">
    <location>
        <begin position="344"/>
        <end position="364"/>
    </location>
</feature>
<evidence type="ECO:0000256" key="11">
    <source>
        <dbReference type="SAM" id="Phobius"/>
    </source>
</evidence>
<dbReference type="InterPro" id="IPR001478">
    <property type="entry name" value="PDZ"/>
</dbReference>
<dbReference type="Pfam" id="PF17820">
    <property type="entry name" value="PDZ_6"/>
    <property type="match status" value="1"/>
</dbReference>
<keyword evidence="10 11" id="KW-0472">Membrane</keyword>
<dbReference type="PANTHER" id="PTHR42837">
    <property type="entry name" value="REGULATOR OF SIGMA-E PROTEASE RSEP"/>
    <property type="match status" value="1"/>
</dbReference>
<comment type="similarity">
    <text evidence="3">Belongs to the peptidase M50B family.</text>
</comment>